<accession>A0ABT0AHK7</accession>
<name>A0ABT0AHK7_9SPHN</name>
<sequence length="464" mass="48704">MMVDLPDLPNELCALARAIADGTVSSEDAVRTTLARAEAARDLNAFVEIEAESALALARQCDRERQAGALRGPLHGVPLAHKDMFFREGHPTEAGAALWRGFRPEETSPLIARLEGAGAITLGRLHMAEFALGPTGHNVHLGRCGNPWHPRAISGGSSSGSAAAVGAGILTASLGSDTGGSARVPAAFCGVSGLKPTTGLLPSYAMMELSRTCDTAGPIATSSRALALLMTVLAANGRDYMAGIGNDLSGLRIGLPTSWYTDGIHPEIDYALEAAAAQMRALGATLVDVAVPDQAAMARAAGTIALYEGARVHARELALRPGDFGEDVRARLARGSAISESDYGSALALRHWAHVAMRDGPFANVDLLLTPATRMSVPLARDVEILAPDSRQALIGEISELTRPASLLGFPALVTPMGFDTRRLPLALQLIGPPHSEARLLRTAHAYEEATRWHAHPHAALARA</sequence>
<gene>
    <name evidence="2" type="ORF">MTR65_18490</name>
</gene>
<dbReference type="InterPro" id="IPR000120">
    <property type="entry name" value="Amidase"/>
</dbReference>
<reference evidence="2" key="1">
    <citation type="submission" date="2022-03" db="EMBL/GenBank/DDBJ databases">
        <title>Identification of a novel bacterium isolated from mangrove sediments.</title>
        <authorList>
            <person name="Pan X."/>
        </authorList>
    </citation>
    <scope>NUCLEOTIDE SEQUENCE</scope>
    <source>
        <strain evidence="2">B2637</strain>
    </source>
</reference>
<dbReference type="EMBL" id="JALHAT010000053">
    <property type="protein sequence ID" value="MCJ1962680.1"/>
    <property type="molecule type" value="Genomic_DNA"/>
</dbReference>
<organism evidence="2 3">
    <name type="scientific">Novosphingobium mangrovi</name>
    <name type="common">ex Hu et al. 2023</name>
    <dbReference type="NCBI Taxonomy" id="2930094"/>
    <lineage>
        <taxon>Bacteria</taxon>
        <taxon>Pseudomonadati</taxon>
        <taxon>Pseudomonadota</taxon>
        <taxon>Alphaproteobacteria</taxon>
        <taxon>Sphingomonadales</taxon>
        <taxon>Sphingomonadaceae</taxon>
        <taxon>Novosphingobium</taxon>
    </lineage>
</organism>
<dbReference type="PANTHER" id="PTHR11895:SF176">
    <property type="entry name" value="AMIDASE AMID-RELATED"/>
    <property type="match status" value="1"/>
</dbReference>
<dbReference type="InterPro" id="IPR036928">
    <property type="entry name" value="AS_sf"/>
</dbReference>
<dbReference type="Pfam" id="PF01425">
    <property type="entry name" value="Amidase"/>
    <property type="match status" value="1"/>
</dbReference>
<dbReference type="Gene3D" id="3.90.1300.10">
    <property type="entry name" value="Amidase signature (AS) domain"/>
    <property type="match status" value="1"/>
</dbReference>
<dbReference type="PANTHER" id="PTHR11895">
    <property type="entry name" value="TRANSAMIDASE"/>
    <property type="match status" value="1"/>
</dbReference>
<comment type="caution">
    <text evidence="2">The sequence shown here is derived from an EMBL/GenBank/DDBJ whole genome shotgun (WGS) entry which is preliminary data.</text>
</comment>
<dbReference type="RefSeq" id="WP_243802793.1">
    <property type="nucleotide sequence ID" value="NZ_JALHAT010000053.1"/>
</dbReference>
<dbReference type="InterPro" id="IPR023631">
    <property type="entry name" value="Amidase_dom"/>
</dbReference>
<evidence type="ECO:0000313" key="2">
    <source>
        <dbReference type="EMBL" id="MCJ1962680.1"/>
    </source>
</evidence>
<keyword evidence="3" id="KW-1185">Reference proteome</keyword>
<dbReference type="SUPFAM" id="SSF75304">
    <property type="entry name" value="Amidase signature (AS) enzymes"/>
    <property type="match status" value="1"/>
</dbReference>
<evidence type="ECO:0000259" key="1">
    <source>
        <dbReference type="Pfam" id="PF01425"/>
    </source>
</evidence>
<protein>
    <submittedName>
        <fullName evidence="2">Amidase</fullName>
    </submittedName>
</protein>
<dbReference type="Proteomes" id="UP001162802">
    <property type="component" value="Unassembled WGS sequence"/>
</dbReference>
<evidence type="ECO:0000313" key="3">
    <source>
        <dbReference type="Proteomes" id="UP001162802"/>
    </source>
</evidence>
<feature type="domain" description="Amidase" evidence="1">
    <location>
        <begin position="28"/>
        <end position="441"/>
    </location>
</feature>
<proteinExistence type="predicted"/>